<dbReference type="GO" id="GO:0033566">
    <property type="term" value="P:gamma-tubulin complex localization"/>
    <property type="evidence" value="ECO:0007669"/>
    <property type="project" value="InterPro"/>
</dbReference>
<dbReference type="AlphaFoldDB" id="A0A484BWQ8"/>
<name>A0A484BWQ8_DRONA</name>
<dbReference type="GO" id="GO:0000931">
    <property type="term" value="C:gamma-tubulin ring complex"/>
    <property type="evidence" value="ECO:0007669"/>
    <property type="project" value="InterPro"/>
</dbReference>
<proteinExistence type="predicted"/>
<dbReference type="InterPro" id="IPR022214">
    <property type="entry name" value="MZT1"/>
</dbReference>
<evidence type="ECO:0008006" key="3">
    <source>
        <dbReference type="Google" id="ProtNLM"/>
    </source>
</evidence>
<organism evidence="1 2">
    <name type="scientific">Drosophila navojoa</name>
    <name type="common">Fruit fly</name>
    <dbReference type="NCBI Taxonomy" id="7232"/>
    <lineage>
        <taxon>Eukaryota</taxon>
        <taxon>Metazoa</taxon>
        <taxon>Ecdysozoa</taxon>
        <taxon>Arthropoda</taxon>
        <taxon>Hexapoda</taxon>
        <taxon>Insecta</taxon>
        <taxon>Pterygota</taxon>
        <taxon>Neoptera</taxon>
        <taxon>Endopterygota</taxon>
        <taxon>Diptera</taxon>
        <taxon>Brachycera</taxon>
        <taxon>Muscomorpha</taxon>
        <taxon>Ephydroidea</taxon>
        <taxon>Drosophilidae</taxon>
        <taxon>Drosophila</taxon>
    </lineage>
</organism>
<sequence length="77" mass="8559">MSNQERDRDSVQDAESLVEVIFGMAELLNAGLNKDAIRASIELLGAGMDPLTLANKIKMLKSDANKEKQQQQQQQKD</sequence>
<comment type="caution">
    <text evidence="1">The sequence shown here is derived from an EMBL/GenBank/DDBJ whole genome shotgun (WGS) entry which is preliminary data.</text>
</comment>
<gene>
    <name evidence="1" type="ORF">AWZ03_000074</name>
</gene>
<evidence type="ECO:0000313" key="1">
    <source>
        <dbReference type="EMBL" id="TDG53259.1"/>
    </source>
</evidence>
<dbReference type="OMA" id="VEVIFGM"/>
<reference evidence="1 2" key="1">
    <citation type="journal article" date="2019" name="J. Hered.">
        <title>An Improved Genome Assembly for Drosophila navojoa, the Basal Species in the mojavensis Cluster.</title>
        <authorList>
            <person name="Vanderlinde T."/>
            <person name="Dupim E.G."/>
            <person name="Nazario-Yepiz N.O."/>
            <person name="Carvalho A.B."/>
        </authorList>
    </citation>
    <scope>NUCLEOTIDE SEQUENCE [LARGE SCALE GENOMIC DNA]</scope>
    <source>
        <strain evidence="1">Navoj_Jal97</strain>
        <tissue evidence="1">Whole organism</tissue>
    </source>
</reference>
<dbReference type="EMBL" id="LSRL02000001">
    <property type="protein sequence ID" value="TDG53259.1"/>
    <property type="molecule type" value="Genomic_DNA"/>
</dbReference>
<dbReference type="Pfam" id="PF12554">
    <property type="entry name" value="MOZART1"/>
    <property type="match status" value="1"/>
</dbReference>
<protein>
    <recommendedName>
        <fullName evidence="3">Mitotic-spindle organizing protein 1</fullName>
    </recommendedName>
</protein>
<accession>A0A484BWQ8</accession>
<dbReference type="Proteomes" id="UP000295192">
    <property type="component" value="Unassembled WGS sequence"/>
</dbReference>
<keyword evidence="2" id="KW-1185">Reference proteome</keyword>
<evidence type="ECO:0000313" key="2">
    <source>
        <dbReference type="Proteomes" id="UP000295192"/>
    </source>
</evidence>